<sequence length="72" mass="8075">MLDMTSNSPLTKIQRLQAMSYYEPAEPSSATKLDEYTLTPQFEPPVKALAKVQKLFIDGLRDAVARGLFERG</sequence>
<comment type="caution">
    <text evidence="1">The sequence shown here is derived from an EMBL/GenBank/DDBJ whole genome shotgun (WGS) entry which is preliminary data.</text>
</comment>
<dbReference type="AlphaFoldDB" id="A0ABD3FSU8"/>
<gene>
    <name evidence="1" type="ORF">V7S43_005737</name>
</gene>
<protein>
    <submittedName>
        <fullName evidence="1">Uncharacterized protein</fullName>
    </submittedName>
</protein>
<evidence type="ECO:0000313" key="1">
    <source>
        <dbReference type="EMBL" id="KAL3669361.1"/>
    </source>
</evidence>
<evidence type="ECO:0000313" key="2">
    <source>
        <dbReference type="Proteomes" id="UP001632037"/>
    </source>
</evidence>
<keyword evidence="2" id="KW-1185">Reference proteome</keyword>
<dbReference type="Proteomes" id="UP001632037">
    <property type="component" value="Unassembled WGS sequence"/>
</dbReference>
<dbReference type="EMBL" id="JBIMZQ010000009">
    <property type="protein sequence ID" value="KAL3669361.1"/>
    <property type="molecule type" value="Genomic_DNA"/>
</dbReference>
<reference evidence="1 2" key="1">
    <citation type="submission" date="2024-09" db="EMBL/GenBank/DDBJ databases">
        <title>Genome sequencing and assembly of Phytophthora oleae, isolate VK10A, causative agent of rot of olive drupes.</title>
        <authorList>
            <person name="Conti Taguali S."/>
            <person name="Riolo M."/>
            <person name="La Spada F."/>
            <person name="Cacciola S.O."/>
            <person name="Dionisio G."/>
        </authorList>
    </citation>
    <scope>NUCLEOTIDE SEQUENCE [LARGE SCALE GENOMIC DNA]</scope>
    <source>
        <strain evidence="1 2">VK10A</strain>
    </source>
</reference>
<organism evidence="1 2">
    <name type="scientific">Phytophthora oleae</name>
    <dbReference type="NCBI Taxonomy" id="2107226"/>
    <lineage>
        <taxon>Eukaryota</taxon>
        <taxon>Sar</taxon>
        <taxon>Stramenopiles</taxon>
        <taxon>Oomycota</taxon>
        <taxon>Peronosporomycetes</taxon>
        <taxon>Peronosporales</taxon>
        <taxon>Peronosporaceae</taxon>
        <taxon>Phytophthora</taxon>
    </lineage>
</organism>
<name>A0ABD3FSU8_9STRA</name>
<proteinExistence type="predicted"/>
<accession>A0ABD3FSU8</accession>